<evidence type="ECO:0000313" key="16">
    <source>
        <dbReference type="Proteomes" id="UP000228921"/>
    </source>
</evidence>
<evidence type="ECO:0000259" key="14">
    <source>
        <dbReference type="PROSITE" id="PS51352"/>
    </source>
</evidence>
<evidence type="ECO:0000256" key="3">
    <source>
        <dbReference type="ARBA" id="ARBA00013017"/>
    </source>
</evidence>
<proteinExistence type="inferred from homology"/>
<evidence type="ECO:0000256" key="5">
    <source>
        <dbReference type="ARBA" id="ARBA00022862"/>
    </source>
</evidence>
<dbReference type="Proteomes" id="UP000228921">
    <property type="component" value="Unassembled WGS sequence"/>
</dbReference>
<dbReference type="InterPro" id="IPR024706">
    <property type="entry name" value="Peroxiredoxin_AhpC-typ"/>
</dbReference>
<organism evidence="15 16">
    <name type="scientific">Candidatus Thermofonsia Clade 1 bacterium</name>
    <dbReference type="NCBI Taxonomy" id="2364210"/>
    <lineage>
        <taxon>Bacteria</taxon>
        <taxon>Bacillati</taxon>
        <taxon>Chloroflexota</taxon>
        <taxon>Candidatus Thermofontia</taxon>
        <taxon>Candidatus Thermofonsia Clade 1</taxon>
    </lineage>
</organism>
<dbReference type="CDD" id="cd03017">
    <property type="entry name" value="PRX_BCP"/>
    <property type="match status" value="1"/>
</dbReference>
<evidence type="ECO:0000256" key="9">
    <source>
        <dbReference type="ARBA" id="ARBA00032824"/>
    </source>
</evidence>
<dbReference type="InterPro" id="IPR000866">
    <property type="entry name" value="AhpC/TSA"/>
</dbReference>
<comment type="catalytic activity">
    <reaction evidence="12">
        <text>a hydroperoxide + [thioredoxin]-dithiol = an alcohol + [thioredoxin]-disulfide + H2O</text>
        <dbReference type="Rhea" id="RHEA:62620"/>
        <dbReference type="Rhea" id="RHEA-COMP:10698"/>
        <dbReference type="Rhea" id="RHEA-COMP:10700"/>
        <dbReference type="ChEBI" id="CHEBI:15377"/>
        <dbReference type="ChEBI" id="CHEBI:29950"/>
        <dbReference type="ChEBI" id="CHEBI:30879"/>
        <dbReference type="ChEBI" id="CHEBI:35924"/>
        <dbReference type="ChEBI" id="CHEBI:50058"/>
        <dbReference type="EC" id="1.11.1.24"/>
    </reaction>
</comment>
<dbReference type="GO" id="GO:0034599">
    <property type="term" value="P:cellular response to oxidative stress"/>
    <property type="evidence" value="ECO:0007669"/>
    <property type="project" value="TreeGrafter"/>
</dbReference>
<comment type="function">
    <text evidence="1">Thiol-specific peroxidase that catalyzes the reduction of hydrogen peroxide and organic hydroperoxides to water and alcohols, respectively. Plays a role in cell protection against oxidative stress by detoxifying peroxides and as sensor of hydrogen peroxide-mediated signaling events.</text>
</comment>
<accession>A0A2M8P2Y2</accession>
<keyword evidence="7" id="KW-1015">Disulfide bond</keyword>
<dbReference type="InterPro" id="IPR050924">
    <property type="entry name" value="Peroxiredoxin_BCP/PrxQ"/>
</dbReference>
<dbReference type="AlphaFoldDB" id="A0A2M8P2Y2"/>
<dbReference type="Pfam" id="PF00578">
    <property type="entry name" value="AhpC-TSA"/>
    <property type="match status" value="1"/>
</dbReference>
<sequence length="163" mass="18097">MERPVTISSAEPVVGAAIGNRAPDFTLCDQNEQPVRLHDLLGKGPIVLFFYPKAHSPVCTAEACAFRDAYTAFSQLGVTVIGISDDPPAVQRKFAERYRLPYILLSDERGKVHKLYDARTALGLLNNRVTFILDRHGIIRHRFADMLNGAKHVEEALAVLKTL</sequence>
<dbReference type="PROSITE" id="PS51352">
    <property type="entry name" value="THIOREDOXIN_2"/>
    <property type="match status" value="1"/>
</dbReference>
<evidence type="ECO:0000256" key="2">
    <source>
        <dbReference type="ARBA" id="ARBA00011245"/>
    </source>
</evidence>
<keyword evidence="8" id="KW-0676">Redox-active center</keyword>
<dbReference type="GO" id="GO:0008379">
    <property type="term" value="F:thioredoxin peroxidase activity"/>
    <property type="evidence" value="ECO:0007669"/>
    <property type="project" value="TreeGrafter"/>
</dbReference>
<feature type="active site" description="Cysteine sulfenic acid (-SOH) intermediate; for peroxidase activity" evidence="13">
    <location>
        <position position="59"/>
    </location>
</feature>
<comment type="similarity">
    <text evidence="10">Belongs to the peroxiredoxin family. BCP/PrxQ subfamily.</text>
</comment>
<evidence type="ECO:0000256" key="12">
    <source>
        <dbReference type="ARBA" id="ARBA00049091"/>
    </source>
</evidence>
<dbReference type="GO" id="GO:0005737">
    <property type="term" value="C:cytoplasm"/>
    <property type="evidence" value="ECO:0007669"/>
    <property type="project" value="TreeGrafter"/>
</dbReference>
<keyword evidence="5" id="KW-0049">Antioxidant</keyword>
<evidence type="ECO:0000313" key="15">
    <source>
        <dbReference type="EMBL" id="PJF31900.1"/>
    </source>
</evidence>
<feature type="domain" description="Thioredoxin" evidence="14">
    <location>
        <begin position="16"/>
        <end position="163"/>
    </location>
</feature>
<dbReference type="SUPFAM" id="SSF52833">
    <property type="entry name" value="Thioredoxin-like"/>
    <property type="match status" value="1"/>
</dbReference>
<dbReference type="PANTHER" id="PTHR42801">
    <property type="entry name" value="THIOREDOXIN-DEPENDENT PEROXIDE REDUCTASE"/>
    <property type="match status" value="1"/>
</dbReference>
<keyword evidence="6" id="KW-0560">Oxidoreductase</keyword>
<dbReference type="EMBL" id="PGTK01000002">
    <property type="protein sequence ID" value="PJF31900.1"/>
    <property type="molecule type" value="Genomic_DNA"/>
</dbReference>
<dbReference type="EC" id="1.11.1.24" evidence="3"/>
<evidence type="ECO:0000256" key="13">
    <source>
        <dbReference type="PIRSR" id="PIRSR000239-1"/>
    </source>
</evidence>
<dbReference type="PIRSF" id="PIRSF000239">
    <property type="entry name" value="AHPC"/>
    <property type="match status" value="1"/>
</dbReference>
<reference evidence="15 16" key="1">
    <citation type="submission" date="2017-11" db="EMBL/GenBank/DDBJ databases">
        <title>Evolution of Phototrophy in the Chloroflexi Phylum Driven by Horizontal Gene Transfer.</title>
        <authorList>
            <person name="Ward L.M."/>
            <person name="Hemp J."/>
            <person name="Shih P.M."/>
            <person name="Mcglynn S.E."/>
            <person name="Fischer W."/>
        </authorList>
    </citation>
    <scope>NUCLEOTIDE SEQUENCE [LARGE SCALE GENOMIC DNA]</scope>
    <source>
        <strain evidence="15">CP2_2F</strain>
    </source>
</reference>
<dbReference type="Gene3D" id="3.40.30.10">
    <property type="entry name" value="Glutaredoxin"/>
    <property type="match status" value="1"/>
</dbReference>
<evidence type="ECO:0000256" key="8">
    <source>
        <dbReference type="ARBA" id="ARBA00023284"/>
    </source>
</evidence>
<gene>
    <name evidence="15" type="ORF">CUN51_02865</name>
</gene>
<dbReference type="PANTHER" id="PTHR42801:SF4">
    <property type="entry name" value="AHPC_TSA FAMILY PROTEIN"/>
    <property type="match status" value="1"/>
</dbReference>
<evidence type="ECO:0000256" key="4">
    <source>
        <dbReference type="ARBA" id="ARBA00022559"/>
    </source>
</evidence>
<evidence type="ECO:0000256" key="7">
    <source>
        <dbReference type="ARBA" id="ARBA00023157"/>
    </source>
</evidence>
<dbReference type="InterPro" id="IPR036249">
    <property type="entry name" value="Thioredoxin-like_sf"/>
</dbReference>
<evidence type="ECO:0000256" key="10">
    <source>
        <dbReference type="ARBA" id="ARBA00038489"/>
    </source>
</evidence>
<keyword evidence="4" id="KW-0575">Peroxidase</keyword>
<dbReference type="GO" id="GO:0045454">
    <property type="term" value="P:cell redox homeostasis"/>
    <property type="evidence" value="ECO:0007669"/>
    <property type="project" value="TreeGrafter"/>
</dbReference>
<comment type="subunit">
    <text evidence="2">Monomer.</text>
</comment>
<evidence type="ECO:0000256" key="6">
    <source>
        <dbReference type="ARBA" id="ARBA00023002"/>
    </source>
</evidence>
<evidence type="ECO:0000256" key="11">
    <source>
        <dbReference type="ARBA" id="ARBA00041373"/>
    </source>
</evidence>
<comment type="caution">
    <text evidence="15">The sequence shown here is derived from an EMBL/GenBank/DDBJ whole genome shotgun (WGS) entry which is preliminary data.</text>
</comment>
<protein>
    <recommendedName>
        <fullName evidence="3">thioredoxin-dependent peroxiredoxin</fullName>
        <ecNumber evidence="3">1.11.1.24</ecNumber>
    </recommendedName>
    <alternativeName>
        <fullName evidence="11">Bacterioferritin comigratory protein</fullName>
    </alternativeName>
    <alternativeName>
        <fullName evidence="9">Thioredoxin peroxidase</fullName>
    </alternativeName>
</protein>
<dbReference type="InterPro" id="IPR013766">
    <property type="entry name" value="Thioredoxin_domain"/>
</dbReference>
<evidence type="ECO:0000256" key="1">
    <source>
        <dbReference type="ARBA" id="ARBA00003330"/>
    </source>
</evidence>
<name>A0A2M8P2Y2_9CHLR</name>